<dbReference type="GeneID" id="38134668"/>
<sequence>MTRPIRPMEPWLTALRCDKSSTTTAFVALLPRGASQQDGEILHIDGYLCRANHQQWVRKNPGVLSEILGANGVSSSSSSISHHSFQLRFSSLGV</sequence>
<evidence type="ECO:0000313" key="2">
    <source>
        <dbReference type="Proteomes" id="UP000253729"/>
    </source>
</evidence>
<name>A0A3F3Q2F9_9EURO</name>
<reference evidence="1 2" key="1">
    <citation type="submission" date="2018-07" db="EMBL/GenBank/DDBJ databases">
        <title>The genomes of Aspergillus section Nigri reveals drivers in fungal speciation.</title>
        <authorList>
            <consortium name="DOE Joint Genome Institute"/>
            <person name="Vesth T.C."/>
            <person name="Nybo J."/>
            <person name="Theobald S."/>
            <person name="Brandl J."/>
            <person name="Frisvad J.C."/>
            <person name="Nielsen K.F."/>
            <person name="Lyhne E.K."/>
            <person name="Kogle M.E."/>
            <person name="Kuo A."/>
            <person name="Riley R."/>
            <person name="Clum A."/>
            <person name="Nolan M."/>
            <person name="Lipzen A."/>
            <person name="Salamov A."/>
            <person name="Henrissat B."/>
            <person name="Wiebenga A."/>
            <person name="De vries R.P."/>
            <person name="Grigoriev I.V."/>
            <person name="Mortensen U.H."/>
            <person name="Andersen M.R."/>
            <person name="Baker S.E."/>
        </authorList>
    </citation>
    <scope>NUCLEOTIDE SEQUENCE [LARGE SCALE GENOMIC DNA]</scope>
    <source>
        <strain evidence="1 2">CBS 139.54b</strain>
    </source>
</reference>
<dbReference type="AlphaFoldDB" id="A0A3F3Q2F9"/>
<dbReference type="EMBL" id="KZ852047">
    <property type="protein sequence ID" value="RDH33187.1"/>
    <property type="molecule type" value="Genomic_DNA"/>
</dbReference>
<keyword evidence="2" id="KW-1185">Reference proteome</keyword>
<evidence type="ECO:0000313" key="1">
    <source>
        <dbReference type="EMBL" id="RDH33187.1"/>
    </source>
</evidence>
<gene>
    <name evidence="1" type="ORF">BDQ94DRAFT_143759</name>
</gene>
<protein>
    <submittedName>
        <fullName evidence="1">Uncharacterized protein</fullName>
    </submittedName>
</protein>
<accession>A0A3F3Q2F9</accession>
<proteinExistence type="predicted"/>
<dbReference type="Proteomes" id="UP000253729">
    <property type="component" value="Unassembled WGS sequence"/>
</dbReference>
<organism evidence="1 2">
    <name type="scientific">Aspergillus welwitschiae</name>
    <dbReference type="NCBI Taxonomy" id="1341132"/>
    <lineage>
        <taxon>Eukaryota</taxon>
        <taxon>Fungi</taxon>
        <taxon>Dikarya</taxon>
        <taxon>Ascomycota</taxon>
        <taxon>Pezizomycotina</taxon>
        <taxon>Eurotiomycetes</taxon>
        <taxon>Eurotiomycetidae</taxon>
        <taxon>Eurotiales</taxon>
        <taxon>Aspergillaceae</taxon>
        <taxon>Aspergillus</taxon>
        <taxon>Aspergillus subgen. Circumdati</taxon>
    </lineage>
</organism>
<dbReference type="RefSeq" id="XP_026626209.1">
    <property type="nucleotide sequence ID" value="XM_026766312.1"/>
</dbReference>